<dbReference type="Proteomes" id="UP001634007">
    <property type="component" value="Unassembled WGS sequence"/>
</dbReference>
<protein>
    <submittedName>
        <fullName evidence="2">Uncharacterized protein</fullName>
    </submittedName>
</protein>
<proteinExistence type="predicted"/>
<evidence type="ECO:0000313" key="2">
    <source>
        <dbReference type="EMBL" id="KAL3724400.1"/>
    </source>
</evidence>
<keyword evidence="1" id="KW-0812">Transmembrane</keyword>
<keyword evidence="3" id="KW-1185">Reference proteome</keyword>
<name>A0ABD3JAN5_EUCGL</name>
<dbReference type="EMBL" id="JBJKBG010000008">
    <property type="protein sequence ID" value="KAL3724400.1"/>
    <property type="molecule type" value="Genomic_DNA"/>
</dbReference>
<reference evidence="2 3" key="1">
    <citation type="submission" date="2024-11" db="EMBL/GenBank/DDBJ databases">
        <title>Chromosome-level genome assembly of Eucalyptus globulus Labill. provides insights into its genome evolution.</title>
        <authorList>
            <person name="Li X."/>
        </authorList>
    </citation>
    <scope>NUCLEOTIDE SEQUENCE [LARGE SCALE GENOMIC DNA]</scope>
    <source>
        <strain evidence="2">CL2024</strain>
        <tissue evidence="2">Fresh tender leaves</tissue>
    </source>
</reference>
<feature type="transmembrane region" description="Helical" evidence="1">
    <location>
        <begin position="56"/>
        <end position="73"/>
    </location>
</feature>
<keyword evidence="1" id="KW-1133">Transmembrane helix</keyword>
<comment type="caution">
    <text evidence="2">The sequence shown here is derived from an EMBL/GenBank/DDBJ whole genome shotgun (WGS) entry which is preliminary data.</text>
</comment>
<feature type="transmembrane region" description="Helical" evidence="1">
    <location>
        <begin position="32"/>
        <end position="49"/>
    </location>
</feature>
<keyword evidence="1" id="KW-0472">Membrane</keyword>
<sequence>MDWVLLATPVVLVIIVHWLSFTAPLQHRPADSTLPLGVAAFVVLMVVLVQYEPVAFLEKLGLLVIFYFVIFFST</sequence>
<dbReference type="AlphaFoldDB" id="A0ABD3JAN5"/>
<evidence type="ECO:0000313" key="3">
    <source>
        <dbReference type="Proteomes" id="UP001634007"/>
    </source>
</evidence>
<organism evidence="2 3">
    <name type="scientific">Eucalyptus globulus</name>
    <name type="common">Tasmanian blue gum</name>
    <dbReference type="NCBI Taxonomy" id="34317"/>
    <lineage>
        <taxon>Eukaryota</taxon>
        <taxon>Viridiplantae</taxon>
        <taxon>Streptophyta</taxon>
        <taxon>Embryophyta</taxon>
        <taxon>Tracheophyta</taxon>
        <taxon>Spermatophyta</taxon>
        <taxon>Magnoliopsida</taxon>
        <taxon>eudicotyledons</taxon>
        <taxon>Gunneridae</taxon>
        <taxon>Pentapetalae</taxon>
        <taxon>rosids</taxon>
        <taxon>malvids</taxon>
        <taxon>Myrtales</taxon>
        <taxon>Myrtaceae</taxon>
        <taxon>Myrtoideae</taxon>
        <taxon>Eucalypteae</taxon>
        <taxon>Eucalyptus</taxon>
    </lineage>
</organism>
<gene>
    <name evidence="2" type="ORF">ACJRO7_029555</name>
</gene>
<accession>A0ABD3JAN5</accession>
<evidence type="ECO:0000256" key="1">
    <source>
        <dbReference type="SAM" id="Phobius"/>
    </source>
</evidence>